<keyword evidence="3" id="KW-0436">Ligase</keyword>
<name>D2R4C6_PIRSD</name>
<gene>
    <name evidence="6" type="ordered locus">Psta_0587</name>
</gene>
<reference evidence="6 7" key="1">
    <citation type="journal article" date="2009" name="Stand. Genomic Sci.">
        <title>Complete genome sequence of Pirellula staleyi type strain (ATCC 27377).</title>
        <authorList>
            <person name="Clum A."/>
            <person name="Tindall B.J."/>
            <person name="Sikorski J."/>
            <person name="Ivanova N."/>
            <person name="Mavrommatis K."/>
            <person name="Lucas S."/>
            <person name="Glavina del Rio T."/>
            <person name="Nolan M."/>
            <person name="Chen F."/>
            <person name="Tice H."/>
            <person name="Pitluck S."/>
            <person name="Cheng J.F."/>
            <person name="Chertkov O."/>
            <person name="Brettin T."/>
            <person name="Han C."/>
            <person name="Detter J.C."/>
            <person name="Kuske C."/>
            <person name="Bruce D."/>
            <person name="Goodwin L."/>
            <person name="Ovchinikova G."/>
            <person name="Pati A."/>
            <person name="Mikhailova N."/>
            <person name="Chen A."/>
            <person name="Palaniappan K."/>
            <person name="Land M."/>
            <person name="Hauser L."/>
            <person name="Chang Y.J."/>
            <person name="Jeffries C.D."/>
            <person name="Chain P."/>
            <person name="Rohde M."/>
            <person name="Goker M."/>
            <person name="Bristow J."/>
            <person name="Eisen J.A."/>
            <person name="Markowitz V."/>
            <person name="Hugenholtz P."/>
            <person name="Kyrpides N.C."/>
            <person name="Klenk H.P."/>
            <person name="Lapidus A."/>
        </authorList>
    </citation>
    <scope>NUCLEOTIDE SEQUENCE [LARGE SCALE GENOMIC DNA]</scope>
    <source>
        <strain evidence="7">ATCC 27377 / DSM 6068 / ICPB 4128</strain>
    </source>
</reference>
<dbReference type="GO" id="GO:0000302">
    <property type="term" value="P:response to reactive oxygen species"/>
    <property type="evidence" value="ECO:0007669"/>
    <property type="project" value="InterPro"/>
</dbReference>
<evidence type="ECO:0000313" key="7">
    <source>
        <dbReference type="Proteomes" id="UP000001887"/>
    </source>
</evidence>
<dbReference type="AlphaFoldDB" id="D2R4C6"/>
<comment type="cofactor">
    <cofactor evidence="1">
        <name>Mn(2+)</name>
        <dbReference type="ChEBI" id="CHEBI:29035"/>
    </cofactor>
</comment>
<keyword evidence="5" id="KW-0067">ATP-binding</keyword>
<dbReference type="GO" id="GO:0003972">
    <property type="term" value="F:RNA ligase (ATP) activity"/>
    <property type="evidence" value="ECO:0007669"/>
    <property type="project" value="InterPro"/>
</dbReference>
<dbReference type="EMBL" id="CP001848">
    <property type="protein sequence ID" value="ADB15274.1"/>
    <property type="molecule type" value="Genomic_DNA"/>
</dbReference>
<dbReference type="Pfam" id="PF17720">
    <property type="entry name" value="RLIG1"/>
    <property type="match status" value="1"/>
</dbReference>
<dbReference type="KEGG" id="psl:Psta_0587"/>
<dbReference type="Proteomes" id="UP000001887">
    <property type="component" value="Chromosome"/>
</dbReference>
<comment type="cofactor">
    <cofactor evidence="2">
        <name>Mg(2+)</name>
        <dbReference type="ChEBI" id="CHEBI:18420"/>
    </cofactor>
</comment>
<organism evidence="6 7">
    <name type="scientific">Pirellula staleyi (strain ATCC 27377 / DSM 6068 / ICPB 4128)</name>
    <name type="common">Pirella staleyi</name>
    <dbReference type="NCBI Taxonomy" id="530564"/>
    <lineage>
        <taxon>Bacteria</taxon>
        <taxon>Pseudomonadati</taxon>
        <taxon>Planctomycetota</taxon>
        <taxon>Planctomycetia</taxon>
        <taxon>Pirellulales</taxon>
        <taxon>Pirellulaceae</taxon>
        <taxon>Pirellula</taxon>
    </lineage>
</organism>
<protein>
    <recommendedName>
        <fullName evidence="8">RNA ligase domain-containing protein</fullName>
    </recommendedName>
</protein>
<dbReference type="OrthoDB" id="7062283at2"/>
<dbReference type="HOGENOM" id="CLU_102558_0_0_0"/>
<evidence type="ECO:0008006" key="8">
    <source>
        <dbReference type="Google" id="ProtNLM"/>
    </source>
</evidence>
<evidence type="ECO:0000256" key="2">
    <source>
        <dbReference type="ARBA" id="ARBA00001946"/>
    </source>
</evidence>
<evidence type="ECO:0000256" key="1">
    <source>
        <dbReference type="ARBA" id="ARBA00001936"/>
    </source>
</evidence>
<keyword evidence="7" id="KW-1185">Reference proteome</keyword>
<sequence length="186" mass="21268">MRKIVTLFQRNYETDRLVRDEVVPEAAWVLAGEGIATRKYDGTCCLMREGKLYKRYDAQAGKTPPPNFEPTQDPDTLTGHWPGWVPVGDGPDDRWHREALAASAALPDGTYELVGPKIQRNPDRFETHQLVPHGQDRLDDAPRDFAGLRDYLIGREIEGIVWHHPDGRMVKLKRRDFVKSGPKRRS</sequence>
<dbReference type="GO" id="GO:0005524">
    <property type="term" value="F:ATP binding"/>
    <property type="evidence" value="ECO:0007669"/>
    <property type="project" value="UniProtKB-KW"/>
</dbReference>
<dbReference type="PANTHER" id="PTHR31219">
    <property type="entry name" value="CHROMOSOME 28 C12ORF29 HOMOLOG"/>
    <property type="match status" value="1"/>
</dbReference>
<evidence type="ECO:0000256" key="5">
    <source>
        <dbReference type="ARBA" id="ARBA00022840"/>
    </source>
</evidence>
<evidence type="ECO:0000256" key="4">
    <source>
        <dbReference type="ARBA" id="ARBA00022741"/>
    </source>
</evidence>
<proteinExistence type="predicted"/>
<evidence type="ECO:0000313" key="6">
    <source>
        <dbReference type="EMBL" id="ADB15274.1"/>
    </source>
</evidence>
<evidence type="ECO:0000256" key="3">
    <source>
        <dbReference type="ARBA" id="ARBA00022598"/>
    </source>
</evidence>
<dbReference type="STRING" id="530564.Psta_0587"/>
<dbReference type="InterPro" id="IPR041211">
    <property type="entry name" value="RLIG1"/>
</dbReference>
<keyword evidence="4" id="KW-0547">Nucleotide-binding</keyword>
<accession>D2R4C6</accession>
<dbReference type="PANTHER" id="PTHR31219:SF2">
    <property type="entry name" value="RNA LIGASE 1"/>
    <property type="match status" value="1"/>
</dbReference>
<dbReference type="eggNOG" id="ENOG5032AX0">
    <property type="taxonomic scope" value="Bacteria"/>
</dbReference>